<dbReference type="Proteomes" id="UP000691718">
    <property type="component" value="Unassembled WGS sequence"/>
</dbReference>
<sequence length="294" mass="33939">MVAFFGVGSSNRVELTSDFVLYLLGDGRQLLMEFRLRRLQYHHRLHDGTLQKWFKDPRKPIEEFGDRYHSIKKNMSTCHGLLHLQLEGLSNISMTTLMTSFFNSLLCVVTIKVIKGKPRPQDLQIFVATAREGLMIDFKVYRGVNTPFSYRALGVWASVILHLSKSIPRGSCIYFDRYFWSILLLEKLTCPMVFNANDVPNTKTKPDLEMQRGEPQQFVCDDVVVIKLMNNKAVLVASNCTSANETTFVERWHENTLGYFSAPKTIANYNRNMGGVDILDQSMDYYRTFMMTRK</sequence>
<dbReference type="OrthoDB" id="123207at2759"/>
<comment type="caution">
    <text evidence="2">The sequence shown here is derived from an EMBL/GenBank/DDBJ whole genome shotgun (WGS) entry which is preliminary data.</text>
</comment>
<organism evidence="2 3">
    <name type="scientific">Parnassius apollo</name>
    <name type="common">Apollo butterfly</name>
    <name type="synonym">Papilio apollo</name>
    <dbReference type="NCBI Taxonomy" id="110799"/>
    <lineage>
        <taxon>Eukaryota</taxon>
        <taxon>Metazoa</taxon>
        <taxon>Ecdysozoa</taxon>
        <taxon>Arthropoda</taxon>
        <taxon>Hexapoda</taxon>
        <taxon>Insecta</taxon>
        <taxon>Pterygota</taxon>
        <taxon>Neoptera</taxon>
        <taxon>Endopterygota</taxon>
        <taxon>Lepidoptera</taxon>
        <taxon>Glossata</taxon>
        <taxon>Ditrysia</taxon>
        <taxon>Papilionoidea</taxon>
        <taxon>Papilionidae</taxon>
        <taxon>Parnassiinae</taxon>
        <taxon>Parnassini</taxon>
        <taxon>Parnassius</taxon>
        <taxon>Parnassius</taxon>
    </lineage>
</organism>
<keyword evidence="3" id="KW-1185">Reference proteome</keyword>
<reference evidence="2" key="1">
    <citation type="submission" date="2021-04" db="EMBL/GenBank/DDBJ databases">
        <authorList>
            <person name="Tunstrom K."/>
        </authorList>
    </citation>
    <scope>NUCLEOTIDE SEQUENCE</scope>
</reference>
<accession>A0A8S3Y751</accession>
<evidence type="ECO:0000313" key="2">
    <source>
        <dbReference type="EMBL" id="CAG5055645.1"/>
    </source>
</evidence>
<dbReference type="PANTHER" id="PTHR47272:SF2">
    <property type="entry name" value="PIGGYBAC TRANSPOSABLE ELEMENT-DERIVED PROTEIN 3-LIKE"/>
    <property type="match status" value="1"/>
</dbReference>
<protein>
    <submittedName>
        <fullName evidence="2">(apollo) hypothetical protein</fullName>
    </submittedName>
</protein>
<dbReference type="PANTHER" id="PTHR47272">
    <property type="entry name" value="DDE_TNP_1_7 DOMAIN-CONTAINING PROTEIN"/>
    <property type="match status" value="1"/>
</dbReference>
<dbReference type="Pfam" id="PF13843">
    <property type="entry name" value="DDE_Tnp_1_7"/>
    <property type="match status" value="1"/>
</dbReference>
<proteinExistence type="predicted"/>
<dbReference type="EMBL" id="CAJQZP010001584">
    <property type="protein sequence ID" value="CAG5055645.1"/>
    <property type="molecule type" value="Genomic_DNA"/>
</dbReference>
<dbReference type="InterPro" id="IPR029526">
    <property type="entry name" value="PGBD"/>
</dbReference>
<gene>
    <name evidence="2" type="ORF">PAPOLLO_LOCUS26362</name>
</gene>
<feature type="domain" description="PiggyBac transposable element-derived protein" evidence="1">
    <location>
        <begin position="113"/>
        <end position="288"/>
    </location>
</feature>
<name>A0A8S3Y751_PARAO</name>
<evidence type="ECO:0000313" key="3">
    <source>
        <dbReference type="Proteomes" id="UP000691718"/>
    </source>
</evidence>
<dbReference type="AlphaFoldDB" id="A0A8S3Y751"/>
<evidence type="ECO:0000259" key="1">
    <source>
        <dbReference type="Pfam" id="PF13843"/>
    </source>
</evidence>